<dbReference type="EMBL" id="ASPP01033213">
    <property type="protein sequence ID" value="ETO03471.1"/>
    <property type="molecule type" value="Genomic_DNA"/>
</dbReference>
<organism evidence="1 2">
    <name type="scientific">Reticulomyxa filosa</name>
    <dbReference type="NCBI Taxonomy" id="46433"/>
    <lineage>
        <taxon>Eukaryota</taxon>
        <taxon>Sar</taxon>
        <taxon>Rhizaria</taxon>
        <taxon>Retaria</taxon>
        <taxon>Foraminifera</taxon>
        <taxon>Monothalamids</taxon>
        <taxon>Reticulomyxidae</taxon>
        <taxon>Reticulomyxa</taxon>
    </lineage>
</organism>
<evidence type="ECO:0000313" key="1">
    <source>
        <dbReference type="EMBL" id="ETO03471.1"/>
    </source>
</evidence>
<dbReference type="Proteomes" id="UP000023152">
    <property type="component" value="Unassembled WGS sequence"/>
</dbReference>
<comment type="caution">
    <text evidence="1">The sequence shown here is derived from an EMBL/GenBank/DDBJ whole genome shotgun (WGS) entry which is preliminary data.</text>
</comment>
<sequence>NLMLYNLYFKIFGFHSNNQQQKNAFVIIITINDNSVWKNLKNVKETDVTNFIKLFEQELKYKIICDQSPKMTKQNIQSFLAKV</sequence>
<feature type="non-terminal residue" evidence="1">
    <location>
        <position position="83"/>
    </location>
</feature>
<protein>
    <submittedName>
        <fullName evidence="1">Uncharacterized protein</fullName>
    </submittedName>
</protein>
<dbReference type="AlphaFoldDB" id="X6LQ24"/>
<proteinExistence type="predicted"/>
<reference evidence="1 2" key="1">
    <citation type="journal article" date="2013" name="Curr. Biol.">
        <title>The Genome of the Foraminiferan Reticulomyxa filosa.</title>
        <authorList>
            <person name="Glockner G."/>
            <person name="Hulsmann N."/>
            <person name="Schleicher M."/>
            <person name="Noegel A.A."/>
            <person name="Eichinger L."/>
            <person name="Gallinger C."/>
            <person name="Pawlowski J."/>
            <person name="Sierra R."/>
            <person name="Euteneuer U."/>
            <person name="Pillet L."/>
            <person name="Moustafa A."/>
            <person name="Platzer M."/>
            <person name="Groth M."/>
            <person name="Szafranski K."/>
            <person name="Schliwa M."/>
        </authorList>
    </citation>
    <scope>NUCLEOTIDE SEQUENCE [LARGE SCALE GENOMIC DNA]</scope>
</reference>
<feature type="non-terminal residue" evidence="1">
    <location>
        <position position="1"/>
    </location>
</feature>
<dbReference type="OrthoDB" id="6114029at2759"/>
<keyword evidence="2" id="KW-1185">Reference proteome</keyword>
<name>X6LQ24_RETFI</name>
<evidence type="ECO:0000313" key="2">
    <source>
        <dbReference type="Proteomes" id="UP000023152"/>
    </source>
</evidence>
<accession>X6LQ24</accession>
<gene>
    <name evidence="1" type="ORF">RFI_33936</name>
</gene>